<evidence type="ECO:0000313" key="2">
    <source>
        <dbReference type="EMBL" id="KAJ1087588.1"/>
    </source>
</evidence>
<keyword evidence="3" id="KW-1185">Reference proteome</keyword>
<protein>
    <submittedName>
        <fullName evidence="2">Uncharacterized protein</fullName>
    </submittedName>
</protein>
<organism evidence="2 3">
    <name type="scientific">Pleurodeles waltl</name>
    <name type="common">Iberian ribbed newt</name>
    <dbReference type="NCBI Taxonomy" id="8319"/>
    <lineage>
        <taxon>Eukaryota</taxon>
        <taxon>Metazoa</taxon>
        <taxon>Chordata</taxon>
        <taxon>Craniata</taxon>
        <taxon>Vertebrata</taxon>
        <taxon>Euteleostomi</taxon>
        <taxon>Amphibia</taxon>
        <taxon>Batrachia</taxon>
        <taxon>Caudata</taxon>
        <taxon>Salamandroidea</taxon>
        <taxon>Salamandridae</taxon>
        <taxon>Pleurodelinae</taxon>
        <taxon>Pleurodeles</taxon>
    </lineage>
</organism>
<reference evidence="2" key="1">
    <citation type="journal article" date="2022" name="bioRxiv">
        <title>Sequencing and chromosome-scale assembly of the giantPleurodeles waltlgenome.</title>
        <authorList>
            <person name="Brown T."/>
            <person name="Elewa A."/>
            <person name="Iarovenko S."/>
            <person name="Subramanian E."/>
            <person name="Araus A.J."/>
            <person name="Petzold A."/>
            <person name="Susuki M."/>
            <person name="Suzuki K.-i.T."/>
            <person name="Hayashi T."/>
            <person name="Toyoda A."/>
            <person name="Oliveira C."/>
            <person name="Osipova E."/>
            <person name="Leigh N.D."/>
            <person name="Simon A."/>
            <person name="Yun M.H."/>
        </authorList>
    </citation>
    <scope>NUCLEOTIDE SEQUENCE</scope>
    <source>
        <strain evidence="2">20211129_DDA</strain>
        <tissue evidence="2">Liver</tissue>
    </source>
</reference>
<proteinExistence type="predicted"/>
<feature type="compositionally biased region" description="Polar residues" evidence="1">
    <location>
        <begin position="115"/>
        <end position="124"/>
    </location>
</feature>
<sequence length="171" mass="18829">MAASRSALEDSSAENSRSWFPLLMVWRARTGATQWKKAQYQATQQCGPERSTRSERAVQHLRLQRLGRMRITLRAVAGQFSFQPPAIHSPTALPAPRQAALWANPQAVRTPEASRVSSQQQAPSRNGCRDTPGLSCHAVIEQFSDHGEAVNRAQRCCSNAPHRFLGPVSGS</sequence>
<feature type="region of interest" description="Disordered" evidence="1">
    <location>
        <begin position="111"/>
        <end position="131"/>
    </location>
</feature>
<evidence type="ECO:0000256" key="1">
    <source>
        <dbReference type="SAM" id="MobiDB-lite"/>
    </source>
</evidence>
<dbReference type="EMBL" id="JANPWB010000015">
    <property type="protein sequence ID" value="KAJ1087588.1"/>
    <property type="molecule type" value="Genomic_DNA"/>
</dbReference>
<gene>
    <name evidence="2" type="ORF">NDU88_000755</name>
</gene>
<name>A0AAV7LDY6_PLEWA</name>
<dbReference type="AlphaFoldDB" id="A0AAV7LDY6"/>
<dbReference type="Proteomes" id="UP001066276">
    <property type="component" value="Chromosome 11"/>
</dbReference>
<comment type="caution">
    <text evidence="2">The sequence shown here is derived from an EMBL/GenBank/DDBJ whole genome shotgun (WGS) entry which is preliminary data.</text>
</comment>
<evidence type="ECO:0000313" key="3">
    <source>
        <dbReference type="Proteomes" id="UP001066276"/>
    </source>
</evidence>
<accession>A0AAV7LDY6</accession>